<evidence type="ECO:0000313" key="3">
    <source>
        <dbReference type="Proteomes" id="UP000887013"/>
    </source>
</evidence>
<sequence>KVNSNSTKNQRPLENYRQATPGISYSQILTGQVTEHVAPIPNSAASPSTGNFGEIFRSPLPLPYPTIGLDTPTTGEKEQPPSAPKARTIVREKALASLDDLNCRRKRFFVCFASSAFTIPNANQ</sequence>
<gene>
    <name evidence="2" type="ORF">NPIL_673891</name>
</gene>
<dbReference type="AlphaFoldDB" id="A0A8X6QVL1"/>
<name>A0A8X6QVL1_NEPPI</name>
<proteinExistence type="predicted"/>
<protein>
    <submittedName>
        <fullName evidence="2">Uncharacterized protein</fullName>
    </submittedName>
</protein>
<evidence type="ECO:0000256" key="1">
    <source>
        <dbReference type="SAM" id="MobiDB-lite"/>
    </source>
</evidence>
<feature type="region of interest" description="Disordered" evidence="1">
    <location>
        <begin position="64"/>
        <end position="86"/>
    </location>
</feature>
<comment type="caution">
    <text evidence="2">The sequence shown here is derived from an EMBL/GenBank/DDBJ whole genome shotgun (WGS) entry which is preliminary data.</text>
</comment>
<feature type="region of interest" description="Disordered" evidence="1">
    <location>
        <begin position="1"/>
        <end position="20"/>
    </location>
</feature>
<evidence type="ECO:0000313" key="2">
    <source>
        <dbReference type="EMBL" id="GFU38715.1"/>
    </source>
</evidence>
<reference evidence="2" key="1">
    <citation type="submission" date="2020-08" db="EMBL/GenBank/DDBJ databases">
        <title>Multicomponent nature underlies the extraordinary mechanical properties of spider dragline silk.</title>
        <authorList>
            <person name="Kono N."/>
            <person name="Nakamura H."/>
            <person name="Mori M."/>
            <person name="Yoshida Y."/>
            <person name="Ohtoshi R."/>
            <person name="Malay A.D."/>
            <person name="Moran D.A.P."/>
            <person name="Tomita M."/>
            <person name="Numata K."/>
            <person name="Arakawa K."/>
        </authorList>
    </citation>
    <scope>NUCLEOTIDE SEQUENCE</scope>
</reference>
<feature type="non-terminal residue" evidence="2">
    <location>
        <position position="124"/>
    </location>
</feature>
<keyword evidence="3" id="KW-1185">Reference proteome</keyword>
<accession>A0A8X6QVL1</accession>
<organism evidence="2 3">
    <name type="scientific">Nephila pilipes</name>
    <name type="common">Giant wood spider</name>
    <name type="synonym">Nephila maculata</name>
    <dbReference type="NCBI Taxonomy" id="299642"/>
    <lineage>
        <taxon>Eukaryota</taxon>
        <taxon>Metazoa</taxon>
        <taxon>Ecdysozoa</taxon>
        <taxon>Arthropoda</taxon>
        <taxon>Chelicerata</taxon>
        <taxon>Arachnida</taxon>
        <taxon>Araneae</taxon>
        <taxon>Araneomorphae</taxon>
        <taxon>Entelegynae</taxon>
        <taxon>Araneoidea</taxon>
        <taxon>Nephilidae</taxon>
        <taxon>Nephila</taxon>
    </lineage>
</organism>
<dbReference type="EMBL" id="BMAW01131265">
    <property type="protein sequence ID" value="GFU38715.1"/>
    <property type="molecule type" value="Genomic_DNA"/>
</dbReference>
<feature type="non-terminal residue" evidence="2">
    <location>
        <position position="1"/>
    </location>
</feature>
<dbReference type="Proteomes" id="UP000887013">
    <property type="component" value="Unassembled WGS sequence"/>
</dbReference>